<dbReference type="OrthoDB" id="176428at2157"/>
<gene>
    <name evidence="3" type="ORF">FEJ81_07475</name>
</gene>
<evidence type="ECO:0000313" key="3">
    <source>
        <dbReference type="EMBL" id="QCS42205.1"/>
    </source>
</evidence>
<dbReference type="Pfam" id="PF13360">
    <property type="entry name" value="PQQ_2"/>
    <property type="match status" value="2"/>
</dbReference>
<dbReference type="KEGG" id="nvr:FEJ81_07475"/>
<dbReference type="Gene3D" id="2.130.10.10">
    <property type="entry name" value="YVTN repeat-like/Quinoprotein amine dehydrogenase"/>
    <property type="match status" value="2"/>
</dbReference>
<dbReference type="SMART" id="SM00564">
    <property type="entry name" value="PQQ"/>
    <property type="match status" value="5"/>
</dbReference>
<feature type="domain" description="Pyrrolo-quinoline quinone repeat" evidence="2">
    <location>
        <begin position="287"/>
        <end position="360"/>
    </location>
</feature>
<dbReference type="SUPFAM" id="SSF50998">
    <property type="entry name" value="Quinoprotein alcohol dehydrogenase-like"/>
    <property type="match status" value="2"/>
</dbReference>
<dbReference type="EMBL" id="CP040330">
    <property type="protein sequence ID" value="QCS42205.1"/>
    <property type="molecule type" value="Genomic_DNA"/>
</dbReference>
<sequence length="407" mass="43889">MPSTRRTLLTSVGAAVTSMTLAGCSQLPAALGPDPEPDEPPESGVERRVDPGDHILGADGDWSSFGCNAANTRAVADGQAPVDGVSERWRADVAQLGYRAPVVAGGRVYHPDGRRLRVFDAADGTELWTLEDSRVAPLVRDGVVYVPVGTTLYALEADTGDELWNREFETRGSVTTPTTYEGRQLVCGAGERVVSLDPETAEIRWEREVFGQVLDHLAVFQGYGFVVATEAGEVSLFSEEGTGWRRWELPSTPTCPPSADTDSIYVTCRNGTTYALMDDGLSDPEITWTDDTGWAERGIGVVDDLVLVANGRGLHAVDAESGEHRWEYDTGDWRHTAPAYGRDTLFVGGDRLWAVDPTPGDSPDGGPAVRFERKFAGRVGLGPVLDDGTLYVVAEVEDETFALLALD</sequence>
<name>A0A4P8WGJ8_9EURY</name>
<dbReference type="InterPro" id="IPR006311">
    <property type="entry name" value="TAT_signal"/>
</dbReference>
<dbReference type="RefSeq" id="WP_138244699.1">
    <property type="nucleotide sequence ID" value="NZ_CP040330.1"/>
</dbReference>
<dbReference type="PROSITE" id="PS51318">
    <property type="entry name" value="TAT"/>
    <property type="match status" value="1"/>
</dbReference>
<dbReference type="GeneID" id="40265102"/>
<reference evidence="4" key="1">
    <citation type="submission" date="2019-05" db="EMBL/GenBank/DDBJ databases">
        <title>Genome sequence and methylation pattern of the halophilic Archaeon Natrinema versiforme BOL5-4.</title>
        <authorList>
            <person name="DasSarma P."/>
            <person name="Anton B.P."/>
            <person name="DasSarma S.L."/>
            <person name="Martinez F.L."/>
            <person name="Guzman D."/>
            <person name="Roberts R.J."/>
            <person name="DasSarma S."/>
        </authorList>
    </citation>
    <scope>NUCLEOTIDE SEQUENCE [LARGE SCALE GENOMIC DNA]</scope>
    <source>
        <strain evidence="4">BOL5-4</strain>
    </source>
</reference>
<dbReference type="InterPro" id="IPR002372">
    <property type="entry name" value="PQQ_rpt_dom"/>
</dbReference>
<evidence type="ECO:0000256" key="1">
    <source>
        <dbReference type="SAM" id="MobiDB-lite"/>
    </source>
</evidence>
<proteinExistence type="predicted"/>
<dbReference type="InterPro" id="IPR011047">
    <property type="entry name" value="Quinoprotein_ADH-like_sf"/>
</dbReference>
<protein>
    <submittedName>
        <fullName evidence="3">Pyrrolo-quinoline quinone</fullName>
    </submittedName>
</protein>
<dbReference type="PROSITE" id="PS51257">
    <property type="entry name" value="PROKAR_LIPOPROTEIN"/>
    <property type="match status" value="1"/>
</dbReference>
<dbReference type="Proteomes" id="UP000302218">
    <property type="component" value="Chromosome"/>
</dbReference>
<feature type="region of interest" description="Disordered" evidence="1">
    <location>
        <begin position="28"/>
        <end position="49"/>
    </location>
</feature>
<dbReference type="InterPro" id="IPR015943">
    <property type="entry name" value="WD40/YVTN_repeat-like_dom_sf"/>
</dbReference>
<dbReference type="PANTHER" id="PTHR34512:SF30">
    <property type="entry name" value="OUTER MEMBRANE PROTEIN ASSEMBLY FACTOR BAMB"/>
    <property type="match status" value="1"/>
</dbReference>
<feature type="domain" description="Pyrrolo-quinoline quinone repeat" evidence="2">
    <location>
        <begin position="86"/>
        <end position="171"/>
    </location>
</feature>
<evidence type="ECO:0000313" key="4">
    <source>
        <dbReference type="Proteomes" id="UP000302218"/>
    </source>
</evidence>
<evidence type="ECO:0000259" key="2">
    <source>
        <dbReference type="Pfam" id="PF13360"/>
    </source>
</evidence>
<dbReference type="PANTHER" id="PTHR34512">
    <property type="entry name" value="CELL SURFACE PROTEIN"/>
    <property type="match status" value="1"/>
</dbReference>
<dbReference type="InterPro" id="IPR018391">
    <property type="entry name" value="PQQ_b-propeller_rpt"/>
</dbReference>
<organism evidence="3 4">
    <name type="scientific">Natrinema versiforme</name>
    <dbReference type="NCBI Taxonomy" id="88724"/>
    <lineage>
        <taxon>Archaea</taxon>
        <taxon>Methanobacteriati</taxon>
        <taxon>Methanobacteriota</taxon>
        <taxon>Stenosarchaea group</taxon>
        <taxon>Halobacteria</taxon>
        <taxon>Halobacteriales</taxon>
        <taxon>Natrialbaceae</taxon>
        <taxon>Natrinema</taxon>
    </lineage>
</organism>
<accession>A0A4P8WGJ8</accession>
<dbReference type="AlphaFoldDB" id="A0A4P8WGJ8"/>